<keyword evidence="2" id="KW-0547">Nucleotide-binding</keyword>
<sequence>MITLRAASLGFAYEGRSDLFEDLHFHLTGGWTGLVGPNGVGKSTLLDLIRGRLTPTAGTLHIEPAGATVAWCPQRVDASTDQIERFATSWTGEAMRWMSLLELDPEDFYRWDELSPGIRKRWQIAAALVERPQLALLDEPTNHLDRAGKAVLVGALEQFDGVGLVVSHDRAFLDRICEQVLWLDRGRLDSYEGGFTRAREVRDEEFARRQAEFESLQRRRKKLEGQLAEQRARASRAETSRSTSSRSQGIRDSDARSMARKRRATRAAASLSGDAGATGSRLAQVKARLEEHEWADERGGVLRVESASSRKSVVVRCACGKVGFGAVTVFDALDFVLVRGQRVWLDAPNGSGKTTLIRSLLAADGLAAAEVLYLPQHLDGAEARALLDDVRALPHNRLGEVMQRVDALGVDPDRLLGGTTLSPGEARKLMLARGLGQECALAVLDEPTNHLDIDSIERLEAALAQFEGALLLVSHDEAFARAVTDERWTIEDRDLLYLGSHTGSL</sequence>
<evidence type="ECO:0000256" key="2">
    <source>
        <dbReference type="ARBA" id="ARBA00022741"/>
    </source>
</evidence>
<feature type="domain" description="ABC transporter" evidence="5">
    <location>
        <begin position="4"/>
        <end position="210"/>
    </location>
</feature>
<dbReference type="PROSITE" id="PS50893">
    <property type="entry name" value="ABC_TRANSPORTER_2"/>
    <property type="match status" value="2"/>
</dbReference>
<dbReference type="PANTHER" id="PTHR19211">
    <property type="entry name" value="ATP-BINDING TRANSPORT PROTEIN-RELATED"/>
    <property type="match status" value="1"/>
</dbReference>
<dbReference type="AlphaFoldDB" id="A0A4Y6PRA0"/>
<dbReference type="CDD" id="cd03221">
    <property type="entry name" value="ABCF_EF-3"/>
    <property type="match status" value="1"/>
</dbReference>
<dbReference type="InterPro" id="IPR003593">
    <property type="entry name" value="AAA+_ATPase"/>
</dbReference>
<dbReference type="InterPro" id="IPR027417">
    <property type="entry name" value="P-loop_NTPase"/>
</dbReference>
<name>A0A4Y6PRA0_PERCE</name>
<dbReference type="SUPFAM" id="SSF52540">
    <property type="entry name" value="P-loop containing nucleoside triphosphate hydrolases"/>
    <property type="match status" value="2"/>
</dbReference>
<proteinExistence type="predicted"/>
<dbReference type="EMBL" id="CP041186">
    <property type="protein sequence ID" value="QDG50547.1"/>
    <property type="molecule type" value="Genomic_DNA"/>
</dbReference>
<dbReference type="Gene3D" id="3.40.50.300">
    <property type="entry name" value="P-loop containing nucleotide triphosphate hydrolases"/>
    <property type="match status" value="2"/>
</dbReference>
<dbReference type="Proteomes" id="UP000315995">
    <property type="component" value="Chromosome"/>
</dbReference>
<evidence type="ECO:0000256" key="1">
    <source>
        <dbReference type="ARBA" id="ARBA00022737"/>
    </source>
</evidence>
<dbReference type="GO" id="GO:0016887">
    <property type="term" value="F:ATP hydrolysis activity"/>
    <property type="evidence" value="ECO:0007669"/>
    <property type="project" value="InterPro"/>
</dbReference>
<evidence type="ECO:0000256" key="4">
    <source>
        <dbReference type="SAM" id="MobiDB-lite"/>
    </source>
</evidence>
<keyword evidence="1" id="KW-0677">Repeat</keyword>
<organism evidence="6 7">
    <name type="scientific">Persicimonas caeni</name>
    <dbReference type="NCBI Taxonomy" id="2292766"/>
    <lineage>
        <taxon>Bacteria</taxon>
        <taxon>Deltaproteobacteria</taxon>
        <taxon>Bradymonadales</taxon>
        <taxon>Bradymonadaceae</taxon>
        <taxon>Persicimonas</taxon>
    </lineage>
</organism>
<accession>A0A4Y6PRA0</accession>
<dbReference type="InterPro" id="IPR003439">
    <property type="entry name" value="ABC_transporter-like_ATP-bd"/>
</dbReference>
<keyword evidence="3 6" id="KW-0067">ATP-binding</keyword>
<dbReference type="SMART" id="SM00382">
    <property type="entry name" value="AAA"/>
    <property type="match status" value="2"/>
</dbReference>
<evidence type="ECO:0000259" key="5">
    <source>
        <dbReference type="PROSITE" id="PS50893"/>
    </source>
</evidence>
<reference evidence="6 7" key="1">
    <citation type="submission" date="2019-06" db="EMBL/GenBank/DDBJ databases">
        <title>Persicimonas caeni gen. nov., sp. nov., a predatory bacterium isolated from solar saltern.</title>
        <authorList>
            <person name="Wang S."/>
        </authorList>
    </citation>
    <scope>NUCLEOTIDE SEQUENCE [LARGE SCALE GENOMIC DNA]</scope>
    <source>
        <strain evidence="6 7">YN101</strain>
    </source>
</reference>
<feature type="region of interest" description="Disordered" evidence="4">
    <location>
        <begin position="224"/>
        <end position="275"/>
    </location>
</feature>
<feature type="domain" description="ABC transporter" evidence="5">
    <location>
        <begin position="302"/>
        <end position="505"/>
    </location>
</feature>
<keyword evidence="7" id="KW-1185">Reference proteome</keyword>
<dbReference type="OrthoDB" id="9762051at2"/>
<evidence type="ECO:0000256" key="3">
    <source>
        <dbReference type="ARBA" id="ARBA00022840"/>
    </source>
</evidence>
<gene>
    <name evidence="6" type="ORF">FIV42_07315</name>
</gene>
<dbReference type="RefSeq" id="WP_141197039.1">
    <property type="nucleotide sequence ID" value="NZ_CP041186.1"/>
</dbReference>
<dbReference type="PROSITE" id="PS00211">
    <property type="entry name" value="ABC_TRANSPORTER_1"/>
    <property type="match status" value="1"/>
</dbReference>
<feature type="compositionally biased region" description="Basic and acidic residues" evidence="4">
    <location>
        <begin position="230"/>
        <end position="239"/>
    </location>
</feature>
<evidence type="ECO:0000313" key="6">
    <source>
        <dbReference type="EMBL" id="QDG50547.1"/>
    </source>
</evidence>
<dbReference type="InterPro" id="IPR017871">
    <property type="entry name" value="ABC_transporter-like_CS"/>
</dbReference>
<dbReference type="GO" id="GO:0005524">
    <property type="term" value="F:ATP binding"/>
    <property type="evidence" value="ECO:0007669"/>
    <property type="project" value="UniProtKB-KW"/>
</dbReference>
<evidence type="ECO:0000313" key="7">
    <source>
        <dbReference type="Proteomes" id="UP000315995"/>
    </source>
</evidence>
<dbReference type="InterPro" id="IPR050611">
    <property type="entry name" value="ABCF"/>
</dbReference>
<dbReference type="PANTHER" id="PTHR19211:SF14">
    <property type="entry name" value="ATP-BINDING CASSETTE SUB-FAMILY F MEMBER 1"/>
    <property type="match status" value="1"/>
</dbReference>
<dbReference type="Pfam" id="PF00005">
    <property type="entry name" value="ABC_tran"/>
    <property type="match status" value="2"/>
</dbReference>
<accession>A0A5B8Y3J8</accession>
<protein>
    <submittedName>
        <fullName evidence="6">ABC-F family ATP-binding cassette domain-containing protein</fullName>
    </submittedName>
</protein>